<proteinExistence type="predicted"/>
<organism evidence="1 2">
    <name type="scientific">Caerostris darwini</name>
    <dbReference type="NCBI Taxonomy" id="1538125"/>
    <lineage>
        <taxon>Eukaryota</taxon>
        <taxon>Metazoa</taxon>
        <taxon>Ecdysozoa</taxon>
        <taxon>Arthropoda</taxon>
        <taxon>Chelicerata</taxon>
        <taxon>Arachnida</taxon>
        <taxon>Araneae</taxon>
        <taxon>Araneomorphae</taxon>
        <taxon>Entelegynae</taxon>
        <taxon>Araneoidea</taxon>
        <taxon>Araneidae</taxon>
        <taxon>Caerostris</taxon>
    </lineage>
</organism>
<name>A0AAV4MR65_9ARAC</name>
<comment type="caution">
    <text evidence="1">The sequence shown here is derived from an EMBL/GenBank/DDBJ whole genome shotgun (WGS) entry which is preliminary data.</text>
</comment>
<evidence type="ECO:0000313" key="2">
    <source>
        <dbReference type="Proteomes" id="UP001054837"/>
    </source>
</evidence>
<reference evidence="1 2" key="1">
    <citation type="submission" date="2021-06" db="EMBL/GenBank/DDBJ databases">
        <title>Caerostris darwini draft genome.</title>
        <authorList>
            <person name="Kono N."/>
            <person name="Arakawa K."/>
        </authorList>
    </citation>
    <scope>NUCLEOTIDE SEQUENCE [LARGE SCALE GENOMIC DNA]</scope>
</reference>
<dbReference type="Proteomes" id="UP001054837">
    <property type="component" value="Unassembled WGS sequence"/>
</dbReference>
<keyword evidence="2" id="KW-1185">Reference proteome</keyword>
<dbReference type="AlphaFoldDB" id="A0AAV4MR65"/>
<sequence length="103" mass="11723">MPIIMAGDTNIEDLFRSDLPTGNHRCISLALLRVLRLKLHLANPECMRQRKNFPVYEFITLIPGIGSKAFGADLEPSCCKLKPETSLKLENQRISIKALYHMR</sequence>
<accession>A0AAV4MR65</accession>
<gene>
    <name evidence="1" type="ORF">CDAR_446851</name>
</gene>
<protein>
    <submittedName>
        <fullName evidence="1">Uncharacterized protein</fullName>
    </submittedName>
</protein>
<dbReference type="EMBL" id="BPLQ01000670">
    <property type="protein sequence ID" value="GIX73947.1"/>
    <property type="molecule type" value="Genomic_DNA"/>
</dbReference>
<evidence type="ECO:0000313" key="1">
    <source>
        <dbReference type="EMBL" id="GIX73947.1"/>
    </source>
</evidence>